<dbReference type="EMBL" id="LR593887">
    <property type="protein sequence ID" value="VTS08898.1"/>
    <property type="molecule type" value="Genomic_DNA"/>
</dbReference>
<dbReference type="Proteomes" id="UP000464378">
    <property type="component" value="Chromosome"/>
</dbReference>
<evidence type="ECO:0000313" key="3">
    <source>
        <dbReference type="Proteomes" id="UP000464378"/>
    </source>
</evidence>
<sequence>MELINSIQMDMSHLTSKIQFEITNSPINARFENNPDDLRLQSLKCFFLSVSFDELLCKLTHADMYNKIERKLPTNEVGSTQSATSPSRLRSPQKGASASDRSPPASPRRGPRDEHLSG</sequence>
<evidence type="ECO:0000313" key="2">
    <source>
        <dbReference type="EMBL" id="VIP05771.1"/>
    </source>
</evidence>
<gene>
    <name evidence="2" type="ORF">GMBLW1_34220</name>
</gene>
<dbReference type="InParanoid" id="A0A6C2YWK2"/>
<organism evidence="2">
    <name type="scientific">Tuwongella immobilis</name>
    <dbReference type="NCBI Taxonomy" id="692036"/>
    <lineage>
        <taxon>Bacteria</taxon>
        <taxon>Pseudomonadati</taxon>
        <taxon>Planctomycetota</taxon>
        <taxon>Planctomycetia</taxon>
        <taxon>Gemmatales</taxon>
        <taxon>Gemmataceae</taxon>
        <taxon>Tuwongella</taxon>
    </lineage>
</organism>
<proteinExistence type="predicted"/>
<dbReference type="EMBL" id="LR586016">
    <property type="protein sequence ID" value="VIP05771.1"/>
    <property type="molecule type" value="Genomic_DNA"/>
</dbReference>
<keyword evidence="3" id="KW-1185">Reference proteome</keyword>
<feature type="compositionally biased region" description="Polar residues" evidence="1">
    <location>
        <begin position="76"/>
        <end position="90"/>
    </location>
</feature>
<dbReference type="KEGG" id="tim:GMBLW1_34220"/>
<protein>
    <submittedName>
        <fullName evidence="2">Uncharacterized protein</fullName>
    </submittedName>
</protein>
<feature type="region of interest" description="Disordered" evidence="1">
    <location>
        <begin position="69"/>
        <end position="118"/>
    </location>
</feature>
<evidence type="ECO:0000256" key="1">
    <source>
        <dbReference type="SAM" id="MobiDB-lite"/>
    </source>
</evidence>
<accession>A0A6C2YWK2</accession>
<dbReference type="AlphaFoldDB" id="A0A6C2YWK2"/>
<reference evidence="2" key="1">
    <citation type="submission" date="2019-04" db="EMBL/GenBank/DDBJ databases">
        <authorList>
            <consortium name="Science for Life Laboratories"/>
        </authorList>
    </citation>
    <scope>NUCLEOTIDE SEQUENCE</scope>
    <source>
        <strain evidence="2">MBLW1</strain>
    </source>
</reference>
<name>A0A6C2YWK2_9BACT</name>